<organism evidence="2 5">
    <name type="scientific">Natrarchaeobaculum sulfurireducens</name>
    <dbReference type="NCBI Taxonomy" id="2044521"/>
    <lineage>
        <taxon>Archaea</taxon>
        <taxon>Methanobacteriati</taxon>
        <taxon>Methanobacteriota</taxon>
        <taxon>Stenosarchaea group</taxon>
        <taxon>Halobacteria</taxon>
        <taxon>Halobacteriales</taxon>
        <taxon>Natrialbaceae</taxon>
        <taxon>Natrarchaeobaculum</taxon>
    </lineage>
</organism>
<reference evidence="4" key="2">
    <citation type="submission" date="2018-02" db="EMBL/GenBank/DDBJ databases">
        <title>Phenotypic and genomic properties of facultatively anaerobic sulfur-reducing natronoarchaea from hypersaline soda lakes.</title>
        <authorList>
            <person name="Sorokin D.Y."/>
            <person name="Kublanov I.V."/>
            <person name="Roman P."/>
            <person name="Sinninghe Damste J.S."/>
            <person name="Golyshin P.N."/>
            <person name="Rojo D."/>
            <person name="Ciordia S."/>
            <person name="Mena M.D.C."/>
            <person name="Ferrer M."/>
            <person name="Messina E."/>
            <person name="Smedile F."/>
            <person name="La Spada G."/>
            <person name="La Cono V."/>
            <person name="Yakimov M.M."/>
        </authorList>
    </citation>
    <scope>NUCLEOTIDE SEQUENCE [LARGE SCALE GENOMIC DNA]</scope>
    <source>
        <strain evidence="4">AArc-Mg</strain>
    </source>
</reference>
<dbReference type="EMBL" id="CP027033">
    <property type="protein sequence ID" value="AXR81360.1"/>
    <property type="molecule type" value="Genomic_DNA"/>
</dbReference>
<keyword evidence="1" id="KW-1133">Transmembrane helix</keyword>
<evidence type="ECO:0000256" key="1">
    <source>
        <dbReference type="SAM" id="Phobius"/>
    </source>
</evidence>
<dbReference type="KEGG" id="nag:AArcMg_1344"/>
<dbReference type="Proteomes" id="UP000258613">
    <property type="component" value="Chromosome"/>
</dbReference>
<accession>A0A346PPB5</accession>
<evidence type="ECO:0000313" key="2">
    <source>
        <dbReference type="EMBL" id="AXR78589.1"/>
    </source>
</evidence>
<evidence type="ECO:0000313" key="5">
    <source>
        <dbReference type="Proteomes" id="UP000258707"/>
    </source>
</evidence>
<keyword evidence="4" id="KW-1185">Reference proteome</keyword>
<name>A0A346PGE4_9EURY</name>
<gene>
    <name evidence="2" type="ORF">AArc1_2274</name>
    <name evidence="3" type="ORF">AArcMg_1344</name>
</gene>
<dbReference type="GeneID" id="37641832"/>
<evidence type="ECO:0000313" key="4">
    <source>
        <dbReference type="Proteomes" id="UP000258613"/>
    </source>
</evidence>
<dbReference type="Proteomes" id="UP000258707">
    <property type="component" value="Chromosome"/>
</dbReference>
<sequence>MSLERFVRVNLVLVPLLAAAGYLFYESLPVVIVPFGVAYLTVVLVLSFAWGMSRLTLALDSR</sequence>
<accession>A0A346PGE4</accession>
<keyword evidence="1" id="KW-0472">Membrane</keyword>
<feature type="transmembrane region" description="Helical" evidence="1">
    <location>
        <begin position="31"/>
        <end position="52"/>
    </location>
</feature>
<reference evidence="2" key="3">
    <citation type="journal article" date="2019" name="Int. J. Syst. Evol. Microbiol.">
        <title>Natronolimnobius sulfurireducens sp. nov. and Halalkaliarchaeum desulfuricum gen. nov., sp. nov., the first sulfur-respiring alkaliphilic haloarchaea from hypersaline alkaline lakes.</title>
        <authorList>
            <person name="Sorokin D.Y."/>
            <person name="Yakimov M."/>
            <person name="Messina E."/>
            <person name="Merkel A.Y."/>
            <person name="Bale N.J."/>
            <person name="Sinninghe Damste J.S."/>
        </authorList>
    </citation>
    <scope>NUCLEOTIDE SEQUENCE</scope>
    <source>
        <strain evidence="3">AArc-Mg</strain>
        <strain evidence="2">AArc1</strain>
    </source>
</reference>
<evidence type="ECO:0000313" key="3">
    <source>
        <dbReference type="EMBL" id="AXR81360.1"/>
    </source>
</evidence>
<keyword evidence="1" id="KW-0812">Transmembrane</keyword>
<proteinExistence type="predicted"/>
<dbReference type="RefSeq" id="WP_117364641.1">
    <property type="nucleotide sequence ID" value="NZ_CP024047.1"/>
</dbReference>
<reference evidence="5" key="1">
    <citation type="submission" date="2017-10" db="EMBL/GenBank/DDBJ databases">
        <title>Phenotypic and genomic properties of facultatively anaerobic sulfur-reducing natronoarchaea from hypersaline soda lakes.</title>
        <authorList>
            <person name="Sorokin D.Y."/>
            <person name="Kublanov I.V."/>
            <person name="Roman P."/>
            <person name="Sinninghe Damste J.S."/>
            <person name="Golyshin P.N."/>
            <person name="Rojo D."/>
            <person name="Ciordia S."/>
            <person name="Mena Md.C."/>
            <person name="Ferrer M."/>
            <person name="Messina E."/>
            <person name="Smedile F."/>
            <person name="La Spada G."/>
            <person name="La Cono V."/>
            <person name="Yakimov M.M."/>
        </authorList>
    </citation>
    <scope>NUCLEOTIDE SEQUENCE [LARGE SCALE GENOMIC DNA]</scope>
    <source>
        <strain evidence="5">AArc1</strain>
    </source>
</reference>
<feature type="transmembrane region" description="Helical" evidence="1">
    <location>
        <begin position="7"/>
        <end position="25"/>
    </location>
</feature>
<dbReference type="EMBL" id="CP024047">
    <property type="protein sequence ID" value="AXR78589.1"/>
    <property type="molecule type" value="Genomic_DNA"/>
</dbReference>
<dbReference type="KEGG" id="nan:AArc1_2274"/>
<protein>
    <submittedName>
        <fullName evidence="2">Uncharacterized protein</fullName>
    </submittedName>
</protein>
<dbReference type="OrthoDB" id="181840at2157"/>
<dbReference type="AlphaFoldDB" id="A0A346PGE4"/>